<dbReference type="PROSITE" id="PS01012">
    <property type="entry name" value="FOLYLPOLYGLU_SYNT_2"/>
    <property type="match status" value="1"/>
</dbReference>
<dbReference type="EMBL" id="MGDF01000111">
    <property type="protein sequence ID" value="OGL45057.1"/>
    <property type="molecule type" value="Genomic_DNA"/>
</dbReference>
<keyword evidence="5" id="KW-0479">Metal-binding</keyword>
<reference evidence="14 15" key="1">
    <citation type="journal article" date="2016" name="Nat. Commun.">
        <title>Thousands of microbial genomes shed light on interconnected biogeochemical processes in an aquifer system.</title>
        <authorList>
            <person name="Anantharaman K."/>
            <person name="Brown C.T."/>
            <person name="Hug L.A."/>
            <person name="Sharon I."/>
            <person name="Castelle C.J."/>
            <person name="Probst A.J."/>
            <person name="Thomas B.C."/>
            <person name="Singh A."/>
            <person name="Wilkins M.J."/>
            <person name="Karaoz U."/>
            <person name="Brodie E.L."/>
            <person name="Williams K.H."/>
            <person name="Hubbard S.S."/>
            <person name="Banfield J.F."/>
        </authorList>
    </citation>
    <scope>NUCLEOTIDE SEQUENCE [LARGE SCALE GENOMIC DNA]</scope>
</reference>
<dbReference type="SUPFAM" id="SSF53623">
    <property type="entry name" value="MurD-like peptide ligases, catalytic domain"/>
    <property type="match status" value="1"/>
</dbReference>
<keyword evidence="4 11" id="KW-0436">Ligase</keyword>
<evidence type="ECO:0000259" key="13">
    <source>
        <dbReference type="Pfam" id="PF08245"/>
    </source>
</evidence>
<dbReference type="GO" id="GO:0005524">
    <property type="term" value="F:ATP binding"/>
    <property type="evidence" value="ECO:0007669"/>
    <property type="project" value="UniProtKB-KW"/>
</dbReference>
<evidence type="ECO:0000256" key="5">
    <source>
        <dbReference type="ARBA" id="ARBA00022723"/>
    </source>
</evidence>
<accession>A0A1F7RW27</accession>
<evidence type="ECO:0000256" key="3">
    <source>
        <dbReference type="ARBA" id="ARBA00013025"/>
    </source>
</evidence>
<evidence type="ECO:0000259" key="12">
    <source>
        <dbReference type="Pfam" id="PF02875"/>
    </source>
</evidence>
<comment type="cofactor">
    <cofactor evidence="1">
        <name>Mg(2+)</name>
        <dbReference type="ChEBI" id="CHEBI:18420"/>
    </cofactor>
</comment>
<evidence type="ECO:0000256" key="4">
    <source>
        <dbReference type="ARBA" id="ARBA00022598"/>
    </source>
</evidence>
<evidence type="ECO:0000313" key="14">
    <source>
        <dbReference type="EMBL" id="OGL45057.1"/>
    </source>
</evidence>
<dbReference type="SUPFAM" id="SSF53244">
    <property type="entry name" value="MurD-like peptide ligases, peptide-binding domain"/>
    <property type="match status" value="1"/>
</dbReference>
<dbReference type="InterPro" id="IPR036615">
    <property type="entry name" value="Mur_ligase_C_dom_sf"/>
</dbReference>
<evidence type="ECO:0000256" key="2">
    <source>
        <dbReference type="ARBA" id="ARBA00008276"/>
    </source>
</evidence>
<dbReference type="PIRSF" id="PIRSF001563">
    <property type="entry name" value="Folylpolyglu_synth"/>
    <property type="match status" value="1"/>
</dbReference>
<dbReference type="GO" id="GO:0005737">
    <property type="term" value="C:cytoplasm"/>
    <property type="evidence" value="ECO:0007669"/>
    <property type="project" value="TreeGrafter"/>
</dbReference>
<dbReference type="NCBIfam" id="TIGR01499">
    <property type="entry name" value="folC"/>
    <property type="match status" value="1"/>
</dbReference>
<dbReference type="FunFam" id="3.40.1190.10:FF:000011">
    <property type="entry name" value="Folylpolyglutamate synthase/dihydrofolate synthase"/>
    <property type="match status" value="1"/>
</dbReference>
<dbReference type="PANTHER" id="PTHR11136:SF0">
    <property type="entry name" value="DIHYDROFOLATE SYNTHETASE-RELATED"/>
    <property type="match status" value="1"/>
</dbReference>
<dbReference type="GO" id="GO:0008841">
    <property type="term" value="F:dihydrofolate synthase activity"/>
    <property type="evidence" value="ECO:0007669"/>
    <property type="project" value="TreeGrafter"/>
</dbReference>
<dbReference type="Pfam" id="PF02875">
    <property type="entry name" value="Mur_ligase_C"/>
    <property type="match status" value="1"/>
</dbReference>
<protein>
    <recommendedName>
        <fullName evidence="3">tetrahydrofolate synthase</fullName>
        <ecNumber evidence="3">6.3.2.17</ecNumber>
    </recommendedName>
    <alternativeName>
        <fullName evidence="9">Tetrahydrofolylpolyglutamate synthase</fullName>
    </alternativeName>
</protein>
<dbReference type="PANTHER" id="PTHR11136">
    <property type="entry name" value="FOLYLPOLYGLUTAMATE SYNTHASE-RELATED"/>
    <property type="match status" value="1"/>
</dbReference>
<feature type="domain" description="Mur ligase C-terminal" evidence="12">
    <location>
        <begin position="294"/>
        <end position="414"/>
    </location>
</feature>
<evidence type="ECO:0000256" key="1">
    <source>
        <dbReference type="ARBA" id="ARBA00001946"/>
    </source>
</evidence>
<evidence type="ECO:0000256" key="9">
    <source>
        <dbReference type="ARBA" id="ARBA00030592"/>
    </source>
</evidence>
<evidence type="ECO:0000313" key="15">
    <source>
        <dbReference type="Proteomes" id="UP000178435"/>
    </source>
</evidence>
<dbReference type="InterPro" id="IPR018109">
    <property type="entry name" value="Folylpolyglutamate_synth_CS"/>
</dbReference>
<organism evidence="14 15">
    <name type="scientific">Candidatus Schekmanbacteria bacterium RBG_16_38_11</name>
    <dbReference type="NCBI Taxonomy" id="1817880"/>
    <lineage>
        <taxon>Bacteria</taxon>
        <taxon>Candidatus Schekmaniibacteriota</taxon>
    </lineage>
</organism>
<name>A0A1F7RW27_9BACT</name>
<dbReference type="GO" id="GO:0046872">
    <property type="term" value="F:metal ion binding"/>
    <property type="evidence" value="ECO:0007669"/>
    <property type="project" value="UniProtKB-KW"/>
</dbReference>
<comment type="similarity">
    <text evidence="2 11">Belongs to the folylpolyglutamate synthase family.</text>
</comment>
<dbReference type="InterPro" id="IPR001645">
    <property type="entry name" value="Folylpolyglutamate_synth"/>
</dbReference>
<keyword evidence="7 11" id="KW-0067">ATP-binding</keyword>
<proteinExistence type="inferred from homology"/>
<dbReference type="Gene3D" id="3.90.190.20">
    <property type="entry name" value="Mur ligase, C-terminal domain"/>
    <property type="match status" value="1"/>
</dbReference>
<feature type="domain" description="Mur ligase central" evidence="13">
    <location>
        <begin position="48"/>
        <end position="268"/>
    </location>
</feature>
<dbReference type="GO" id="GO:0004326">
    <property type="term" value="F:tetrahydrofolylpolyglutamate synthase activity"/>
    <property type="evidence" value="ECO:0007669"/>
    <property type="project" value="UniProtKB-EC"/>
</dbReference>
<evidence type="ECO:0000256" key="7">
    <source>
        <dbReference type="ARBA" id="ARBA00022840"/>
    </source>
</evidence>
<evidence type="ECO:0000256" key="10">
    <source>
        <dbReference type="ARBA" id="ARBA00047493"/>
    </source>
</evidence>
<gene>
    <name evidence="14" type="ORF">A2149_09660</name>
</gene>
<evidence type="ECO:0000256" key="6">
    <source>
        <dbReference type="ARBA" id="ARBA00022741"/>
    </source>
</evidence>
<dbReference type="Proteomes" id="UP000178435">
    <property type="component" value="Unassembled WGS sequence"/>
</dbReference>
<dbReference type="InterPro" id="IPR013221">
    <property type="entry name" value="Mur_ligase_cen"/>
</dbReference>
<dbReference type="InterPro" id="IPR036565">
    <property type="entry name" value="Mur-like_cat_sf"/>
</dbReference>
<evidence type="ECO:0000256" key="8">
    <source>
        <dbReference type="ARBA" id="ARBA00022842"/>
    </source>
</evidence>
<comment type="catalytic activity">
    <reaction evidence="10">
        <text>(6S)-5,6,7,8-tetrahydrofolyl-(gamma-L-Glu)(n) + L-glutamate + ATP = (6S)-5,6,7,8-tetrahydrofolyl-(gamma-L-Glu)(n+1) + ADP + phosphate + H(+)</text>
        <dbReference type="Rhea" id="RHEA:10580"/>
        <dbReference type="Rhea" id="RHEA-COMP:14738"/>
        <dbReference type="Rhea" id="RHEA-COMP:14740"/>
        <dbReference type="ChEBI" id="CHEBI:15378"/>
        <dbReference type="ChEBI" id="CHEBI:29985"/>
        <dbReference type="ChEBI" id="CHEBI:30616"/>
        <dbReference type="ChEBI" id="CHEBI:43474"/>
        <dbReference type="ChEBI" id="CHEBI:141005"/>
        <dbReference type="ChEBI" id="CHEBI:456216"/>
        <dbReference type="EC" id="6.3.2.17"/>
    </reaction>
</comment>
<dbReference type="EC" id="6.3.2.17" evidence="3"/>
<sequence length="448" mass="50370">MAKKNRSKETLDYLYSLGRMGIRLGLDSLKKNLSVHKEPQNDFPSILIAGTNGKGSTASMLSHILRASGYKVGLYTSPHLTDFYERITINGEKIDSERFCELAENLKANLKEPLTFFEFVTALALIYFSQEKVDIAVLEVGMGGRLDATNLVTPLLSIITNIGLDHTEFLGRTLPEIAAEKAGIIKPGGTLITAEEKEDIRILFKNVCRKRGSDIFILGQSFNYSSLDTGLHGTSFDFSSNLIDLKSINVPLRGSHQAKNASLALFAALKLSESGYKINEENIRRGLMDTTWRGRLEFFYYPRTILIDCAHNVPGILRLSEFLKTSTLKTNPVNFIYGTLFDKDYCEILKILRPMAKNIILSKPDHPRALHPKIIKERLFPEDNSVKVRVSPLKAFELTKDIAEKDGLICVTGSIFLVADILKELETMMTSEKKTVERINKEYFYLGR</sequence>
<keyword evidence="8" id="KW-0460">Magnesium</keyword>
<dbReference type="AlphaFoldDB" id="A0A1F7RW27"/>
<keyword evidence="6 11" id="KW-0547">Nucleotide-binding</keyword>
<dbReference type="PROSITE" id="PS01011">
    <property type="entry name" value="FOLYLPOLYGLU_SYNT_1"/>
    <property type="match status" value="1"/>
</dbReference>
<comment type="caution">
    <text evidence="14">The sequence shown here is derived from an EMBL/GenBank/DDBJ whole genome shotgun (WGS) entry which is preliminary data.</text>
</comment>
<dbReference type="Pfam" id="PF08245">
    <property type="entry name" value="Mur_ligase_M"/>
    <property type="match status" value="1"/>
</dbReference>
<dbReference type="InterPro" id="IPR004101">
    <property type="entry name" value="Mur_ligase_C"/>
</dbReference>
<evidence type="ECO:0000256" key="11">
    <source>
        <dbReference type="PIRNR" id="PIRNR001563"/>
    </source>
</evidence>
<dbReference type="Gene3D" id="3.40.1190.10">
    <property type="entry name" value="Mur-like, catalytic domain"/>
    <property type="match status" value="1"/>
</dbReference>